<accession>A0A345M802</accession>
<proteinExistence type="predicted"/>
<dbReference type="Proteomes" id="UP000259040">
    <property type="component" value="Segment"/>
</dbReference>
<reference evidence="1 2" key="1">
    <citation type="submission" date="2018-07" db="EMBL/GenBank/DDBJ databases">
        <authorList>
            <person name="Boyd E.M."/>
            <person name="Barkley D.B."/>
            <person name="Naeem H."/>
            <person name="Vanhorne R."/>
            <person name="Nayek S."/>
            <person name="Layton S.R."/>
            <person name="Hughes L.E."/>
            <person name="Garlena R.A."/>
            <person name="Russell D.A."/>
            <person name="Pope W.H."/>
            <person name="Jacobs-Sera D."/>
            <person name="Hatfull G.F."/>
        </authorList>
    </citation>
    <scope>NUCLEOTIDE SEQUENCE [LARGE SCALE GENOMIC DNA]</scope>
</reference>
<protein>
    <submittedName>
        <fullName evidence="1">Uncharacterized protein</fullName>
    </submittedName>
</protein>
<organism evidence="1 2">
    <name type="scientific">Streptomyces phage Starbow</name>
    <dbReference type="NCBI Taxonomy" id="2283266"/>
    <lineage>
        <taxon>Viruses</taxon>
        <taxon>Duplodnaviria</taxon>
        <taxon>Heunggongvirae</taxon>
        <taxon>Uroviricota</taxon>
        <taxon>Caudoviricetes</taxon>
        <taxon>Stanwilliamsviridae</taxon>
        <taxon>Boydwoodruffvirinae</taxon>
        <taxon>Karimacvirus</taxon>
        <taxon>Karimacvirus karimac</taxon>
        <taxon>Streptomyces virus Karimac</taxon>
    </lineage>
</organism>
<gene>
    <name evidence="1" type="primary">126</name>
    <name evidence="1" type="ORF">SEA_STARBOW_126</name>
</gene>
<evidence type="ECO:0000313" key="1">
    <source>
        <dbReference type="EMBL" id="AXH66623.1"/>
    </source>
</evidence>
<dbReference type="EMBL" id="MH576964">
    <property type="protein sequence ID" value="AXH66623.1"/>
    <property type="molecule type" value="Genomic_DNA"/>
</dbReference>
<name>A0A345M802_9CAUD</name>
<sequence>MTDKLWEVFGNYTKDGRKQDFNNVYSAASASRAEKKAKADYTSYIAAKYEKGSFGKLVITKVVEYK</sequence>
<evidence type="ECO:0000313" key="2">
    <source>
        <dbReference type="Proteomes" id="UP000259040"/>
    </source>
</evidence>